<dbReference type="Proteomes" id="UP000280344">
    <property type="component" value="Chromosome"/>
</dbReference>
<feature type="transmembrane region" description="Helical" evidence="2">
    <location>
        <begin position="296"/>
        <end position="320"/>
    </location>
</feature>
<dbReference type="KEGG" id="flh:EJ997_12295"/>
<feature type="compositionally biased region" description="Polar residues" evidence="1">
    <location>
        <begin position="1"/>
        <end position="16"/>
    </location>
</feature>
<evidence type="ECO:0000256" key="2">
    <source>
        <dbReference type="SAM" id="Phobius"/>
    </source>
</evidence>
<sequence length="323" mass="34421">MSNPIMSRNPYFTEQRTPAGYPAMPGYQPGGDQNQQGYAPQADQSYGQYNQQYGQQQYAQQGYGQPQYDQQYEQTAFGGQDVNRAANGEPALTNEDVMMKVGILLGVTVLTAVLSWMFFVPADINASGYGLAMGIAVGSSLAAFALGMVMAFKRQLGPGLTIGYAALEGVCLGTLTGVIELMIPGTAIQAVLATAAVVAVCWFLHSTGLVRTTAKGMKIAITVALAGIVFSLANLALSWTGVVDAPWGMRSAEVMGIPLGVILGVVMILVASYMLINDFEVAQIAVANRAPRSFAWTAAIGIVMTILWIYLEILRLIAILNQD</sequence>
<keyword evidence="2" id="KW-0812">Transmembrane</keyword>
<dbReference type="AlphaFoldDB" id="A0A3Q9G3B7"/>
<proteinExistence type="predicted"/>
<keyword evidence="4" id="KW-1185">Reference proteome</keyword>
<feature type="transmembrane region" description="Helical" evidence="2">
    <location>
        <begin position="216"/>
        <end position="237"/>
    </location>
</feature>
<accession>A0A3Q9G3B7</accession>
<dbReference type="PANTHER" id="PTHR41282:SF1">
    <property type="entry name" value="CONSERVED TRANSMEMBRANE PROTEIN-RELATED"/>
    <property type="match status" value="1"/>
</dbReference>
<feature type="transmembrane region" description="Helical" evidence="2">
    <location>
        <begin position="159"/>
        <end position="179"/>
    </location>
</feature>
<dbReference type="EMBL" id="CP034593">
    <property type="protein sequence ID" value="AZQ77998.1"/>
    <property type="molecule type" value="Genomic_DNA"/>
</dbReference>
<keyword evidence="2" id="KW-1133">Transmembrane helix</keyword>
<organism evidence="3 4">
    <name type="scientific">Flaviflexus ciconiae</name>
    <dbReference type="NCBI Taxonomy" id="2496867"/>
    <lineage>
        <taxon>Bacteria</taxon>
        <taxon>Bacillati</taxon>
        <taxon>Actinomycetota</taxon>
        <taxon>Actinomycetes</taxon>
        <taxon>Actinomycetales</taxon>
        <taxon>Actinomycetaceae</taxon>
        <taxon>Flaviflexus</taxon>
    </lineage>
</organism>
<feature type="transmembrane region" description="Helical" evidence="2">
    <location>
        <begin position="101"/>
        <end position="119"/>
    </location>
</feature>
<dbReference type="Pfam" id="PF12811">
    <property type="entry name" value="BaxI_1"/>
    <property type="match status" value="1"/>
</dbReference>
<reference evidence="3 4" key="1">
    <citation type="submission" date="2018-12" db="EMBL/GenBank/DDBJ databases">
        <title>Complete genome sequence of Flaviflexus sp. H23T48.</title>
        <authorList>
            <person name="Bae J.-W."/>
            <person name="Lee J.-Y."/>
        </authorList>
    </citation>
    <scope>NUCLEOTIDE SEQUENCE [LARGE SCALE GENOMIC DNA]</scope>
    <source>
        <strain evidence="3 4">H23T48</strain>
    </source>
</reference>
<protein>
    <submittedName>
        <fullName evidence="3">Bax inhibitor-1/YccA family protein</fullName>
    </submittedName>
</protein>
<evidence type="ECO:0000313" key="4">
    <source>
        <dbReference type="Proteomes" id="UP000280344"/>
    </source>
</evidence>
<evidence type="ECO:0000256" key="1">
    <source>
        <dbReference type="SAM" id="MobiDB-lite"/>
    </source>
</evidence>
<evidence type="ECO:0000313" key="3">
    <source>
        <dbReference type="EMBL" id="AZQ77998.1"/>
    </source>
</evidence>
<keyword evidence="2" id="KW-0472">Membrane</keyword>
<dbReference type="OrthoDB" id="116480at2"/>
<dbReference type="RefSeq" id="WP_126704800.1">
    <property type="nucleotide sequence ID" value="NZ_CP034593.1"/>
</dbReference>
<feature type="region of interest" description="Disordered" evidence="1">
    <location>
        <begin position="1"/>
        <end position="40"/>
    </location>
</feature>
<feature type="transmembrane region" description="Helical" evidence="2">
    <location>
        <begin position="185"/>
        <end position="204"/>
    </location>
</feature>
<feature type="transmembrane region" description="Helical" evidence="2">
    <location>
        <begin position="131"/>
        <end position="152"/>
    </location>
</feature>
<dbReference type="PANTHER" id="PTHR41282">
    <property type="entry name" value="CONSERVED TRANSMEMBRANE PROTEIN-RELATED"/>
    <property type="match status" value="1"/>
</dbReference>
<feature type="transmembrane region" description="Helical" evidence="2">
    <location>
        <begin position="257"/>
        <end position="276"/>
    </location>
</feature>
<gene>
    <name evidence="3" type="ORF">EJ997_12295</name>
</gene>
<dbReference type="InterPro" id="IPR010539">
    <property type="entry name" value="BaxI_1-like"/>
</dbReference>
<name>A0A3Q9G3B7_9ACTO</name>